<protein>
    <submittedName>
        <fullName evidence="2">Uncharacterized protein</fullName>
    </submittedName>
</protein>
<evidence type="ECO:0000313" key="2">
    <source>
        <dbReference type="EMBL" id="MEE4587244.1"/>
    </source>
</evidence>
<dbReference type="RefSeq" id="WP_282615713.1">
    <property type="nucleotide sequence ID" value="NZ_CP108856.1"/>
</dbReference>
<name>A0ABD5JJ69_9ACTN</name>
<proteinExistence type="predicted"/>
<evidence type="ECO:0000313" key="3">
    <source>
        <dbReference type="Proteomes" id="UP001354649"/>
    </source>
</evidence>
<organism evidence="2 3">
    <name type="scientific">Streptomyces antimycoticus</name>
    <dbReference type="NCBI Taxonomy" id="68175"/>
    <lineage>
        <taxon>Bacteria</taxon>
        <taxon>Bacillati</taxon>
        <taxon>Actinomycetota</taxon>
        <taxon>Actinomycetes</taxon>
        <taxon>Kitasatosporales</taxon>
        <taxon>Streptomycetaceae</taxon>
        <taxon>Streptomyces</taxon>
        <taxon>Streptomyces violaceusniger group</taxon>
    </lineage>
</organism>
<comment type="caution">
    <text evidence="2">The sequence shown here is derived from an EMBL/GenBank/DDBJ whole genome shotgun (WGS) entry which is preliminary data.</text>
</comment>
<dbReference type="Proteomes" id="UP001354649">
    <property type="component" value="Unassembled WGS sequence"/>
</dbReference>
<gene>
    <name evidence="2" type="ORF">V2K49_29690</name>
</gene>
<dbReference type="EMBL" id="JAZBJQ010000023">
    <property type="protein sequence ID" value="MEE4587244.1"/>
    <property type="molecule type" value="Genomic_DNA"/>
</dbReference>
<feature type="region of interest" description="Disordered" evidence="1">
    <location>
        <begin position="1"/>
        <end position="20"/>
    </location>
</feature>
<reference evidence="2 3" key="1">
    <citation type="submission" date="2023-11" db="EMBL/GenBank/DDBJ databases">
        <title>30 novel species of actinomycetes from the DSMZ collection.</title>
        <authorList>
            <person name="Nouioui I."/>
        </authorList>
    </citation>
    <scope>NUCLEOTIDE SEQUENCE [LARGE SCALE GENOMIC DNA]</scope>
    <source>
        <strain evidence="2 3">DSM 41602</strain>
    </source>
</reference>
<dbReference type="GeneID" id="97436755"/>
<dbReference type="AlphaFoldDB" id="A0ABD5JJ69"/>
<evidence type="ECO:0000256" key="1">
    <source>
        <dbReference type="SAM" id="MobiDB-lite"/>
    </source>
</evidence>
<accession>A0ABD5JJ69</accession>
<sequence>MTQTRTETAPEPPPDKAEVAVPEAEAPVCSFHAFAIILTR</sequence>